<dbReference type="Proteomes" id="UP000886885">
    <property type="component" value="Chromosome 9D"/>
</dbReference>
<dbReference type="FunFam" id="2.40.110.10:FF:000004">
    <property type="entry name" value="Isovaleryl-CoA dehydrogenase, mitochondrial"/>
    <property type="match status" value="1"/>
</dbReference>
<comment type="subcellular location">
    <subcellularLocation>
        <location evidence="2">Mitochondrion</location>
    </subcellularLocation>
</comment>
<dbReference type="GO" id="GO:0008470">
    <property type="term" value="F:3-methylbutanoyl-CoA dehydrogenase activity"/>
    <property type="evidence" value="ECO:0007669"/>
    <property type="project" value="UniProtKB-EC"/>
</dbReference>
<feature type="binding site" evidence="15">
    <location>
        <begin position="499"/>
        <end position="503"/>
    </location>
    <ligand>
        <name>FAD</name>
        <dbReference type="ChEBI" id="CHEBI:57692"/>
    </ligand>
</feature>
<dbReference type="Pfam" id="PF00441">
    <property type="entry name" value="Acyl-CoA_dh_1"/>
    <property type="match status" value="2"/>
</dbReference>
<dbReference type="PANTHER" id="PTHR43884:SF12">
    <property type="entry name" value="ISOVALERYL-COA DEHYDROGENASE, MITOCHONDRIAL-RELATED"/>
    <property type="match status" value="1"/>
</dbReference>
<dbReference type="InterPro" id="IPR034183">
    <property type="entry name" value="IVD"/>
</dbReference>
<evidence type="ECO:0000256" key="2">
    <source>
        <dbReference type="ARBA" id="ARBA00004173"/>
    </source>
</evidence>
<evidence type="ECO:0000259" key="17">
    <source>
        <dbReference type="Pfam" id="PF00441"/>
    </source>
</evidence>
<feature type="binding site" evidence="14">
    <location>
        <begin position="376"/>
        <end position="379"/>
    </location>
    <ligand>
        <name>substrate</name>
    </ligand>
</feature>
<dbReference type="FunFam" id="1.10.540.10:FF:000007">
    <property type="entry name" value="Isovaleryl-CoA dehydrogenase, mitochondrial"/>
    <property type="match status" value="1"/>
</dbReference>
<sequence>MQRVFGAAARRSLSLLHTNKKKLPHPPPPPSASSFSTASTSFLFDDTQLQVFFCSFLTIVVVVVVYLLLCLLNDLLFLSFPQFKESVSQFAQENIAPHASTIDQSNYFPKEVNLWKLMGDFNLHGITAPEEYGGLGLGYLYHCVAMEEISRASGSVGLSYGAHSNLCINQLVRNGNPAQRQKYLPKLISGEHVGALAMSEPNAGSDVVSMKCKADRVDGGYIINGNKMWCTNGPVAQTLVVYAKTNVTAGSKGITAFIIEKGMPGFSTAQKLDKLGMRGSDTCELVFENCFVPEENVIGQEGKGSFILFSCVSFKEDLLIACHCKQSLCVSRDHDTSNSARLSFASDHDRKEGCTDSQRFICPFLSGVYVMMSGLDLERLVLAAGPLGIMQACLDVVLPYIRQREQFGHPIGEFQFIQGKIADMYTSLQSSRSYVYSVARDCDSGRIDPKVHKNVVLSGFSMKKQRLIEICAIVVVLDCAGVILCAAERATQVALQAIQCLGGNGYVNEYSTGRLLRDAKLYEIGAGTSEIRRMIIGRELFKQ</sequence>
<feature type="binding site" evidence="15">
    <location>
        <position position="415"/>
    </location>
    <ligand>
        <name>FAD</name>
        <dbReference type="ChEBI" id="CHEBI:57692"/>
    </ligand>
</feature>
<dbReference type="Pfam" id="PF02771">
    <property type="entry name" value="Acyl-CoA_dh_N"/>
    <property type="match status" value="1"/>
</dbReference>
<evidence type="ECO:0000256" key="14">
    <source>
        <dbReference type="PIRSR" id="PIRSR634183-2"/>
    </source>
</evidence>
<evidence type="ECO:0000256" key="16">
    <source>
        <dbReference type="SAM" id="Phobius"/>
    </source>
</evidence>
<evidence type="ECO:0000256" key="1">
    <source>
        <dbReference type="ARBA" id="ARBA00001974"/>
    </source>
</evidence>
<feature type="active site" description="Proton acceptor" evidence="13">
    <location>
        <position position="378"/>
    </location>
</feature>
<keyword evidence="7" id="KW-0285">Flavoprotein</keyword>
<comment type="catalytic activity">
    <reaction evidence="12">
        <text>3-methylbutanoyl-CoA + oxidized [electron-transfer flavoprotein] + H(+) = 3-methylbut-2-enoyl-CoA + reduced [electron-transfer flavoprotein]</text>
        <dbReference type="Rhea" id="RHEA:12276"/>
        <dbReference type="Rhea" id="RHEA-COMP:10685"/>
        <dbReference type="Rhea" id="RHEA-COMP:10686"/>
        <dbReference type="ChEBI" id="CHEBI:15378"/>
        <dbReference type="ChEBI" id="CHEBI:57344"/>
        <dbReference type="ChEBI" id="CHEBI:57345"/>
        <dbReference type="ChEBI" id="CHEBI:57692"/>
        <dbReference type="ChEBI" id="CHEBI:58307"/>
        <dbReference type="EC" id="1.3.8.4"/>
    </reaction>
</comment>
<dbReference type="GO" id="GO:0006552">
    <property type="term" value="P:L-leucine catabolic process"/>
    <property type="evidence" value="ECO:0007669"/>
    <property type="project" value="TreeGrafter"/>
</dbReference>
<feature type="binding site" evidence="15">
    <location>
        <position position="404"/>
    </location>
    <ligand>
        <name>FAD</name>
        <dbReference type="ChEBI" id="CHEBI:57692"/>
    </ligand>
</feature>
<comment type="cofactor">
    <cofactor evidence="1 15">
        <name>FAD</name>
        <dbReference type="ChEBI" id="CHEBI:57692"/>
    </cofactor>
</comment>
<dbReference type="GO" id="GO:0050660">
    <property type="term" value="F:flavin adenine dinucleotide binding"/>
    <property type="evidence" value="ECO:0007669"/>
    <property type="project" value="InterPro"/>
</dbReference>
<dbReference type="GO" id="GO:0005739">
    <property type="term" value="C:mitochondrion"/>
    <property type="evidence" value="ECO:0007669"/>
    <property type="project" value="UniProtKB-SubCell"/>
</dbReference>
<dbReference type="Pfam" id="PF02770">
    <property type="entry name" value="Acyl-CoA_dh_M"/>
    <property type="match status" value="1"/>
</dbReference>
<dbReference type="PROSITE" id="PS00073">
    <property type="entry name" value="ACYL_COA_DH_2"/>
    <property type="match status" value="1"/>
</dbReference>
<accession>A0A8X7YXN9</accession>
<evidence type="ECO:0000256" key="4">
    <source>
        <dbReference type="ARBA" id="ARBA00009347"/>
    </source>
</evidence>
<comment type="caution">
    <text evidence="20">The sequence shown here is derived from an EMBL/GenBank/DDBJ whole genome shotgun (WGS) entry which is preliminary data.</text>
</comment>
<evidence type="ECO:0000259" key="18">
    <source>
        <dbReference type="Pfam" id="PF02770"/>
    </source>
</evidence>
<feature type="binding site" evidence="14">
    <location>
        <begin position="526"/>
        <end position="527"/>
    </location>
    <ligand>
        <name>substrate</name>
    </ligand>
</feature>
<keyword evidence="8 15" id="KW-0274">FAD</keyword>
<dbReference type="PANTHER" id="PTHR43884">
    <property type="entry name" value="ACYL-COA DEHYDROGENASE"/>
    <property type="match status" value="1"/>
</dbReference>
<comment type="pathway">
    <text evidence="3">Amino-acid degradation; L-leucine degradation; (S)-3-hydroxy-3-methylglutaryl-CoA from 3-isovaleryl-CoA: step 1/3.</text>
</comment>
<evidence type="ECO:0000256" key="8">
    <source>
        <dbReference type="ARBA" id="ARBA00022827"/>
    </source>
</evidence>
<dbReference type="CDD" id="cd01156">
    <property type="entry name" value="IVD"/>
    <property type="match status" value="1"/>
</dbReference>
<dbReference type="InterPro" id="IPR013786">
    <property type="entry name" value="AcylCoA_DH/ox_N"/>
</dbReference>
<keyword evidence="16" id="KW-1133">Transmembrane helix</keyword>
<evidence type="ECO:0000256" key="3">
    <source>
        <dbReference type="ARBA" id="ARBA00004898"/>
    </source>
</evidence>
<evidence type="ECO:0000256" key="10">
    <source>
        <dbReference type="ARBA" id="ARBA00023002"/>
    </source>
</evidence>
<feature type="domain" description="Acyl-CoA dehydrogenase/oxidase C-terminal" evidence="17">
    <location>
        <begin position="366"/>
        <end position="448"/>
    </location>
</feature>
<dbReference type="InterPro" id="IPR009075">
    <property type="entry name" value="AcylCo_DH/oxidase_C"/>
</dbReference>
<evidence type="ECO:0000256" key="12">
    <source>
        <dbReference type="ARBA" id="ARBA00052875"/>
    </source>
</evidence>
<keyword evidence="9" id="KW-0809">Transit peptide</keyword>
<evidence type="ECO:0000313" key="21">
    <source>
        <dbReference type="Proteomes" id="UP000886885"/>
    </source>
</evidence>
<dbReference type="EMBL" id="JAAWWB010000018">
    <property type="protein sequence ID" value="KAG6760708.1"/>
    <property type="molecule type" value="Genomic_DNA"/>
</dbReference>
<proteinExistence type="inferred from homology"/>
<dbReference type="InterPro" id="IPR006091">
    <property type="entry name" value="Acyl-CoA_Oxase/DH_mid-dom"/>
</dbReference>
<feature type="binding site" evidence="14">
    <location>
        <position position="369"/>
    </location>
    <ligand>
        <name>substrate</name>
    </ligand>
</feature>
<evidence type="ECO:0000256" key="5">
    <source>
        <dbReference type="ARBA" id="ARBA00012044"/>
    </source>
</evidence>
<evidence type="ECO:0000259" key="19">
    <source>
        <dbReference type="Pfam" id="PF02771"/>
    </source>
</evidence>
<feature type="domain" description="Acyl-CoA oxidase/dehydrogenase middle" evidence="18">
    <location>
        <begin position="195"/>
        <end position="290"/>
    </location>
</feature>
<dbReference type="AlphaFoldDB" id="A0A8X7YXN9"/>
<evidence type="ECO:0000256" key="13">
    <source>
        <dbReference type="PIRSR" id="PIRSR634183-1"/>
    </source>
</evidence>
<keyword evidence="10" id="KW-0560">Oxidoreductase</keyword>
<name>A0A8X7YXN9_POPTO</name>
<dbReference type="InterPro" id="IPR006089">
    <property type="entry name" value="Acyl-CoA_DH_CS"/>
</dbReference>
<dbReference type="PROSITE" id="PS00072">
    <property type="entry name" value="ACYL_COA_DH_1"/>
    <property type="match status" value="1"/>
</dbReference>
<feature type="binding site" evidence="15">
    <location>
        <begin position="196"/>
        <end position="205"/>
    </location>
    <ligand>
        <name>FAD</name>
        <dbReference type="ChEBI" id="CHEBI:57692"/>
    </ligand>
</feature>
<feature type="binding site" evidence="15">
    <location>
        <begin position="528"/>
        <end position="530"/>
    </location>
    <ligand>
        <name>FAD</name>
        <dbReference type="ChEBI" id="CHEBI:57692"/>
    </ligand>
</feature>
<comment type="similarity">
    <text evidence="4">Belongs to the acyl-CoA dehydrogenase family.</text>
</comment>
<evidence type="ECO:0000256" key="6">
    <source>
        <dbReference type="ARBA" id="ARBA00018258"/>
    </source>
</evidence>
<evidence type="ECO:0000256" key="7">
    <source>
        <dbReference type="ARBA" id="ARBA00022630"/>
    </source>
</evidence>
<evidence type="ECO:0000313" key="20">
    <source>
        <dbReference type="EMBL" id="KAG6760708.1"/>
    </source>
</evidence>
<feature type="domain" description="Acyl-CoA dehydrogenase/oxidase C-terminal" evidence="17">
    <location>
        <begin position="484"/>
        <end position="540"/>
    </location>
</feature>
<dbReference type="EC" id="1.3.8.4" evidence="5"/>
<feature type="domain" description="Acyl-CoA dehydrogenase/oxidase N-terminal" evidence="19">
    <location>
        <begin position="82"/>
        <end position="191"/>
    </location>
</feature>
<feature type="binding site" evidence="14">
    <location>
        <position position="205"/>
    </location>
    <ligand>
        <name>substrate</name>
    </ligand>
</feature>
<feature type="transmembrane region" description="Helical" evidence="16">
    <location>
        <begin position="49"/>
        <end position="72"/>
    </location>
</feature>
<protein>
    <recommendedName>
        <fullName evidence="6">Isovaleryl-CoA dehydrogenase, mitochondrial</fullName>
        <ecNumber evidence="5">1.3.8.4</ecNumber>
    </recommendedName>
</protein>
<keyword evidence="11" id="KW-0496">Mitochondrion</keyword>
<feature type="binding site" evidence="15">
    <location>
        <begin position="229"/>
        <end position="231"/>
    </location>
    <ligand>
        <name>FAD</name>
        <dbReference type="ChEBI" id="CHEBI:57692"/>
    </ligand>
</feature>
<gene>
    <name evidence="20" type="ORF">POTOM_033888</name>
</gene>
<feature type="binding site" evidence="14">
    <location>
        <begin position="251"/>
        <end position="252"/>
    </location>
    <ligand>
        <name>substrate</name>
    </ligand>
</feature>
<dbReference type="OrthoDB" id="9988775at2759"/>
<keyword evidence="21" id="KW-1185">Reference proteome</keyword>
<evidence type="ECO:0000256" key="9">
    <source>
        <dbReference type="ARBA" id="ARBA00022946"/>
    </source>
</evidence>
<reference evidence="20" key="1">
    <citation type="journal article" date="2020" name="bioRxiv">
        <title>Hybrid origin of Populus tomentosa Carr. identified through genome sequencing and phylogenomic analysis.</title>
        <authorList>
            <person name="An X."/>
            <person name="Gao K."/>
            <person name="Chen Z."/>
            <person name="Li J."/>
            <person name="Yang X."/>
            <person name="Yang X."/>
            <person name="Zhou J."/>
            <person name="Guo T."/>
            <person name="Zhao T."/>
            <person name="Huang S."/>
            <person name="Miao D."/>
            <person name="Khan W.U."/>
            <person name="Rao P."/>
            <person name="Ye M."/>
            <person name="Lei B."/>
            <person name="Liao W."/>
            <person name="Wang J."/>
            <person name="Ji L."/>
            <person name="Li Y."/>
            <person name="Guo B."/>
            <person name="Mustafa N.S."/>
            <person name="Li S."/>
            <person name="Yun Q."/>
            <person name="Keller S.R."/>
            <person name="Mao J."/>
            <person name="Zhang R."/>
            <person name="Strauss S.H."/>
        </authorList>
    </citation>
    <scope>NUCLEOTIDE SEQUENCE</scope>
    <source>
        <strain evidence="20">GM15</strain>
        <tissue evidence="20">Leaf</tissue>
    </source>
</reference>
<evidence type="ECO:0000256" key="11">
    <source>
        <dbReference type="ARBA" id="ARBA00023128"/>
    </source>
</evidence>
<keyword evidence="16" id="KW-0472">Membrane</keyword>
<keyword evidence="16" id="KW-0812">Transmembrane</keyword>
<dbReference type="FunFam" id="1.20.140.10:FF:000003">
    <property type="entry name" value="isovaleryl-CoA dehydrogenase, mitochondrial"/>
    <property type="match status" value="1"/>
</dbReference>
<organism evidence="20 21">
    <name type="scientific">Populus tomentosa</name>
    <name type="common">Chinese white poplar</name>
    <dbReference type="NCBI Taxonomy" id="118781"/>
    <lineage>
        <taxon>Eukaryota</taxon>
        <taxon>Viridiplantae</taxon>
        <taxon>Streptophyta</taxon>
        <taxon>Embryophyta</taxon>
        <taxon>Tracheophyta</taxon>
        <taxon>Spermatophyta</taxon>
        <taxon>Magnoliopsida</taxon>
        <taxon>eudicotyledons</taxon>
        <taxon>Gunneridae</taxon>
        <taxon>Pentapetalae</taxon>
        <taxon>rosids</taxon>
        <taxon>fabids</taxon>
        <taxon>Malpighiales</taxon>
        <taxon>Salicaceae</taxon>
        <taxon>Saliceae</taxon>
        <taxon>Populus</taxon>
    </lineage>
</organism>
<evidence type="ECO:0000256" key="15">
    <source>
        <dbReference type="PIRSR" id="PIRSR634183-3"/>
    </source>
</evidence>